<dbReference type="Proteomes" id="UP000232323">
    <property type="component" value="Unassembled WGS sequence"/>
</dbReference>
<dbReference type="Gene3D" id="3.40.50.300">
    <property type="entry name" value="P-loop containing nucleotide triphosphate hydrolases"/>
    <property type="match status" value="1"/>
</dbReference>
<feature type="domain" description="RecF/RecN/SMC N-terminal" evidence="6">
    <location>
        <begin position="5"/>
        <end position="63"/>
    </location>
</feature>
<dbReference type="PANTHER" id="PTHR18937">
    <property type="entry name" value="STRUCTURAL MAINTENANCE OF CHROMOSOMES SMC FAMILY MEMBER"/>
    <property type="match status" value="1"/>
</dbReference>
<dbReference type="GO" id="GO:0007076">
    <property type="term" value="P:mitotic chromosome condensation"/>
    <property type="evidence" value="ECO:0007669"/>
    <property type="project" value="TreeGrafter"/>
</dbReference>
<dbReference type="InterPro" id="IPR027417">
    <property type="entry name" value="P-loop_NTPase"/>
</dbReference>
<evidence type="ECO:0000256" key="4">
    <source>
        <dbReference type="ARBA" id="ARBA00023242"/>
    </source>
</evidence>
<comment type="caution">
    <text evidence="7">The sequence shown here is derived from an EMBL/GenBank/DDBJ whole genome shotgun (WGS) entry which is preliminary data.</text>
</comment>
<dbReference type="EMBL" id="BEGY01000046">
    <property type="protein sequence ID" value="GAX79884.1"/>
    <property type="molecule type" value="Genomic_DNA"/>
</dbReference>
<evidence type="ECO:0000256" key="3">
    <source>
        <dbReference type="ARBA" id="ARBA00022840"/>
    </source>
</evidence>
<keyword evidence="2" id="KW-0547">Nucleotide-binding</keyword>
<dbReference type="STRING" id="1157962.A0A250X9Y8"/>
<feature type="region of interest" description="Disordered" evidence="5">
    <location>
        <begin position="83"/>
        <end position="105"/>
    </location>
</feature>
<proteinExistence type="predicted"/>
<feature type="compositionally biased region" description="Basic and acidic residues" evidence="5">
    <location>
        <begin position="83"/>
        <end position="94"/>
    </location>
</feature>
<dbReference type="GO" id="GO:0005634">
    <property type="term" value="C:nucleus"/>
    <property type="evidence" value="ECO:0007669"/>
    <property type="project" value="UniProtKB-SubCell"/>
</dbReference>
<organism evidence="7 8">
    <name type="scientific">Chlamydomonas eustigma</name>
    <dbReference type="NCBI Taxonomy" id="1157962"/>
    <lineage>
        <taxon>Eukaryota</taxon>
        <taxon>Viridiplantae</taxon>
        <taxon>Chlorophyta</taxon>
        <taxon>core chlorophytes</taxon>
        <taxon>Chlorophyceae</taxon>
        <taxon>CS clade</taxon>
        <taxon>Chlamydomonadales</taxon>
        <taxon>Chlamydomonadaceae</taxon>
        <taxon>Chlamydomonas</taxon>
    </lineage>
</organism>
<accession>A0A250X9Y8</accession>
<evidence type="ECO:0000313" key="7">
    <source>
        <dbReference type="EMBL" id="GAX79884.1"/>
    </source>
</evidence>
<dbReference type="PANTHER" id="PTHR18937:SF172">
    <property type="entry name" value="STRUCTURAL MAINTENANCE OF CHROMOSOMES PROTEIN"/>
    <property type="match status" value="1"/>
</dbReference>
<evidence type="ECO:0000256" key="1">
    <source>
        <dbReference type="ARBA" id="ARBA00004123"/>
    </source>
</evidence>
<protein>
    <recommendedName>
        <fullName evidence="6">RecF/RecN/SMC N-terminal domain-containing protein</fullName>
    </recommendedName>
</protein>
<dbReference type="GO" id="GO:0000796">
    <property type="term" value="C:condensin complex"/>
    <property type="evidence" value="ECO:0007669"/>
    <property type="project" value="TreeGrafter"/>
</dbReference>
<keyword evidence="8" id="KW-1185">Reference proteome</keyword>
<dbReference type="Pfam" id="PF02463">
    <property type="entry name" value="SMC_N"/>
    <property type="match status" value="1"/>
</dbReference>
<sequence length="105" mass="11728">MLLTMYVMDEIDAALDFKNVSIVGHYIKDRTQNAQFVIISLRNNMFELAYRLVGIYKTNNSTKTVTINPAEFTVGTQDCEKDTAAKDQEHKHSELAAAGQAVTVT</sequence>
<evidence type="ECO:0000259" key="6">
    <source>
        <dbReference type="Pfam" id="PF02463"/>
    </source>
</evidence>
<keyword evidence="3" id="KW-0067">ATP-binding</keyword>
<evidence type="ECO:0000256" key="5">
    <source>
        <dbReference type="SAM" id="MobiDB-lite"/>
    </source>
</evidence>
<comment type="subcellular location">
    <subcellularLocation>
        <location evidence="1">Nucleus</location>
    </subcellularLocation>
</comment>
<gene>
    <name evidence="7" type="ORF">CEUSTIGMA_g7324.t1</name>
</gene>
<dbReference type="SUPFAM" id="SSF52540">
    <property type="entry name" value="P-loop containing nucleoside triphosphate hydrolases"/>
    <property type="match status" value="1"/>
</dbReference>
<evidence type="ECO:0000256" key="2">
    <source>
        <dbReference type="ARBA" id="ARBA00022741"/>
    </source>
</evidence>
<name>A0A250X9Y8_9CHLO</name>
<dbReference type="OrthoDB" id="5575062at2759"/>
<reference evidence="7 8" key="1">
    <citation type="submission" date="2017-08" db="EMBL/GenBank/DDBJ databases">
        <title>Acidophilic green algal genome provides insights into adaptation to an acidic environment.</title>
        <authorList>
            <person name="Hirooka S."/>
            <person name="Hirose Y."/>
            <person name="Kanesaki Y."/>
            <person name="Higuchi S."/>
            <person name="Fujiwara T."/>
            <person name="Onuma R."/>
            <person name="Era A."/>
            <person name="Ohbayashi R."/>
            <person name="Uzuka A."/>
            <person name="Nozaki H."/>
            <person name="Yoshikawa H."/>
            <person name="Miyagishima S.Y."/>
        </authorList>
    </citation>
    <scope>NUCLEOTIDE SEQUENCE [LARGE SCALE GENOMIC DNA]</scope>
    <source>
        <strain evidence="7 8">NIES-2499</strain>
    </source>
</reference>
<dbReference type="InterPro" id="IPR003395">
    <property type="entry name" value="RecF/RecN/SMC_N"/>
</dbReference>
<evidence type="ECO:0000313" key="8">
    <source>
        <dbReference type="Proteomes" id="UP000232323"/>
    </source>
</evidence>
<dbReference type="GO" id="GO:0005524">
    <property type="term" value="F:ATP binding"/>
    <property type="evidence" value="ECO:0007669"/>
    <property type="project" value="UniProtKB-KW"/>
</dbReference>
<keyword evidence="4" id="KW-0539">Nucleus</keyword>
<dbReference type="AlphaFoldDB" id="A0A250X9Y8"/>